<sequence length="314" mass="32900">MTFAEDPPRAPGPSVRRVEGWPLAPSEKTDAGWVGCSGRPGRACGGRREGPAAGAGGAFRPAARGGLVLNFRSAGHVLYTASPLARLHTCTALEDAATPAGRPVRVSFPLCGEARHRCWAGGVLSSWARPCGPAGLRPALWTSLRLPSGGTPCPRGNLETLPPPFCGACPGFTRPPLQGSTLGLPPPPHLGVWLPRPFLRLLGLPVSCWLCLVVSCCLVSVRPPSGSLCLAGLLRLPAPLSPPARTSPWLSLCTLLHLCLCCLSPLEFLRLPAPLRPDQYAGRMCHVCFPSVSVFPPSASLCLFLTLDGASPPS</sequence>
<name>A0A7E6E3S2_9CHIR</name>
<dbReference type="Proteomes" id="UP000504628">
    <property type="component" value="Chromosome 7"/>
</dbReference>
<evidence type="ECO:0000313" key="3">
    <source>
        <dbReference type="RefSeq" id="XP_035886196.1"/>
    </source>
</evidence>
<protein>
    <submittedName>
        <fullName evidence="3">Uncharacterized protein LOC118501543</fullName>
    </submittedName>
</protein>
<proteinExistence type="predicted"/>
<dbReference type="AlphaFoldDB" id="A0A7E6E3S2"/>
<accession>A0A7E6E3S2</accession>
<reference evidence="3" key="1">
    <citation type="submission" date="2025-08" db="UniProtKB">
        <authorList>
            <consortium name="RefSeq"/>
        </authorList>
    </citation>
    <scope>IDENTIFICATION</scope>
    <source>
        <tissue evidence="3">Muscle</tissue>
    </source>
</reference>
<evidence type="ECO:0000256" key="1">
    <source>
        <dbReference type="SAM" id="MobiDB-lite"/>
    </source>
</evidence>
<dbReference type="InParanoid" id="A0A7E6E3S2"/>
<dbReference type="GeneID" id="118501543"/>
<gene>
    <name evidence="3" type="primary">LOC118501543</name>
</gene>
<dbReference type="RefSeq" id="XP_035886196.1">
    <property type="nucleotide sequence ID" value="XM_036030303.1"/>
</dbReference>
<organism evidence="2 3">
    <name type="scientific">Phyllostomus discolor</name>
    <name type="common">pale spear-nosed bat</name>
    <dbReference type="NCBI Taxonomy" id="89673"/>
    <lineage>
        <taxon>Eukaryota</taxon>
        <taxon>Metazoa</taxon>
        <taxon>Chordata</taxon>
        <taxon>Craniata</taxon>
        <taxon>Vertebrata</taxon>
        <taxon>Euteleostomi</taxon>
        <taxon>Mammalia</taxon>
        <taxon>Eutheria</taxon>
        <taxon>Laurasiatheria</taxon>
        <taxon>Chiroptera</taxon>
        <taxon>Yangochiroptera</taxon>
        <taxon>Phyllostomidae</taxon>
        <taxon>Phyllostominae</taxon>
        <taxon>Phyllostomus</taxon>
    </lineage>
</organism>
<dbReference type="KEGG" id="pdic:118501543"/>
<keyword evidence="2" id="KW-1185">Reference proteome</keyword>
<evidence type="ECO:0000313" key="2">
    <source>
        <dbReference type="Proteomes" id="UP000504628"/>
    </source>
</evidence>
<feature type="region of interest" description="Disordered" evidence="1">
    <location>
        <begin position="1"/>
        <end position="29"/>
    </location>
</feature>